<feature type="transmembrane region" description="Helical" evidence="1">
    <location>
        <begin position="93"/>
        <end position="118"/>
    </location>
</feature>
<feature type="transmembrane region" description="Helical" evidence="1">
    <location>
        <begin position="35"/>
        <end position="53"/>
    </location>
</feature>
<dbReference type="HOGENOM" id="CLU_1444718_0_0_2"/>
<protein>
    <submittedName>
        <fullName evidence="2">Uncharacterized protein</fullName>
    </submittedName>
</protein>
<feature type="transmembrane region" description="Helical" evidence="1">
    <location>
        <begin position="127"/>
        <end position="145"/>
    </location>
</feature>
<dbReference type="EMBL" id="CP002372">
    <property type="protein sequence ID" value="ADT85075.1"/>
    <property type="molecule type" value="Genomic_DNA"/>
</dbReference>
<evidence type="ECO:0000313" key="2">
    <source>
        <dbReference type="EMBL" id="ADT85075.1"/>
    </source>
</evidence>
<dbReference type="PATRIC" id="fig|391623.17.peg.2098"/>
<dbReference type="AlphaFoldDB" id="F0LLX6"/>
<keyword evidence="1" id="KW-1133">Transmembrane helix</keyword>
<feature type="transmembrane region" description="Helical" evidence="1">
    <location>
        <begin position="151"/>
        <end position="171"/>
    </location>
</feature>
<evidence type="ECO:0000313" key="3">
    <source>
        <dbReference type="Proteomes" id="UP000007478"/>
    </source>
</evidence>
<dbReference type="RefSeq" id="WP_013468371.1">
    <property type="nucleotide sequence ID" value="NC_014804.1"/>
</dbReference>
<keyword evidence="3" id="KW-1185">Reference proteome</keyword>
<dbReference type="GeneID" id="25394645"/>
<dbReference type="Proteomes" id="UP000007478">
    <property type="component" value="Chromosome"/>
</dbReference>
<dbReference type="KEGG" id="tba:TERMP_02101"/>
<proteinExistence type="predicted"/>
<name>F0LLX6_THEBM</name>
<gene>
    <name evidence="2" type="ordered locus">TERMP_02101</name>
</gene>
<keyword evidence="1" id="KW-0472">Membrane</keyword>
<dbReference type="OrthoDB" id="102303at2157"/>
<reference evidence="2 3" key="1">
    <citation type="journal article" date="2011" name="J. Bacteriol.">
        <title>Complete genome sequence of the hyperthermophilic, piezophilic, heterotrophic, and carboxydotrophic archaeon Thermococcus barophilus MP.</title>
        <authorList>
            <person name="Vannier P."/>
            <person name="Marteinsson V.T."/>
            <person name="Fridjonsson O.H."/>
            <person name="Oger P."/>
            <person name="Jebbar M."/>
        </authorList>
    </citation>
    <scope>NUCLEOTIDE SEQUENCE [LARGE SCALE GENOMIC DNA]</scope>
    <source>
        <strain evidence="3">DSM 11836 / MP</strain>
    </source>
</reference>
<accession>F0LLX6</accession>
<dbReference type="eggNOG" id="arCOG07126">
    <property type="taxonomic scope" value="Archaea"/>
</dbReference>
<keyword evidence="1" id="KW-0812">Transmembrane</keyword>
<evidence type="ECO:0000256" key="1">
    <source>
        <dbReference type="SAM" id="Phobius"/>
    </source>
</evidence>
<organism evidence="2 3">
    <name type="scientific">Thermococcus barophilus (strain DSM 11836 / MP)</name>
    <dbReference type="NCBI Taxonomy" id="391623"/>
    <lineage>
        <taxon>Archaea</taxon>
        <taxon>Methanobacteriati</taxon>
        <taxon>Methanobacteriota</taxon>
        <taxon>Thermococci</taxon>
        <taxon>Thermococcales</taxon>
        <taxon>Thermococcaceae</taxon>
        <taxon>Thermococcus</taxon>
    </lineage>
</organism>
<sequence length="188" mass="20892">MIWLIASLIAGIAFRAWAVILLVVAYLASRKSRDSALLIYFFYGILLVSEVHVGDFISYESLKALAIIVPSIAILREILSGTELKVKFTPLQLIGIFVLAAGLLYGYLLPWGTALLIAGEEGLSFRALRDVAAGVLVLFSMLWIVKAKYPYLYTPENQVAIAAGFIILLILKEIRNLKKVEFKLRMKS</sequence>
<feature type="transmembrane region" description="Helical" evidence="1">
    <location>
        <begin position="6"/>
        <end position="28"/>
    </location>
</feature>